<sequence length="468" mass="53452">MALTLETLPHDVLFDILCQCSDRSTLTSQIVASRALHKVFKAHKEIIVYEVIWREICASPSAFEADTVAEICDSANMPDERLRRPRVNKAFDNYISCLASSKDRQESEVQALAVDRAHRSHVRSVIVSNHLAVLRACRQCESVSKYPRQLLEAMEGYATPMRKETLKEKYMKNSQPATTSEKNRIIGGFYRLWILISLYGASTLIEATTSEQHSVHPTGGTPLPTDRESHLKPLIKRISELWGFWDSKVVQIVMTTLWERLRLPLHLIRQDMFLSYPHGPDYVFGLGLPFVGYAPEFLLFAITLRSDFANTITSITDPSLVKRRSKELRDAFEREKPSFSKIPSVSQSTEEALLEIGWPHPSWFGLFISTDPPAAYGGDFFSHHPLSQCPASVLDVRRVSLTPDWCAFQHKADALGRYHLSDYDKHMLFREFQSEVGSPRGSTDYWAAVWDDWRLQSWGYHIPNLGQY</sequence>
<evidence type="ECO:0000313" key="2">
    <source>
        <dbReference type="Proteomes" id="UP001375240"/>
    </source>
</evidence>
<evidence type="ECO:0000313" key="1">
    <source>
        <dbReference type="EMBL" id="KAK6353647.1"/>
    </source>
</evidence>
<evidence type="ECO:0008006" key="3">
    <source>
        <dbReference type="Google" id="ProtNLM"/>
    </source>
</evidence>
<keyword evidence="2" id="KW-1185">Reference proteome</keyword>
<proteinExistence type="predicted"/>
<gene>
    <name evidence="1" type="ORF">TWF696_005609</name>
</gene>
<dbReference type="Proteomes" id="UP001375240">
    <property type="component" value="Unassembled WGS sequence"/>
</dbReference>
<protein>
    <recommendedName>
        <fullName evidence="3">F-box domain-containing protein</fullName>
    </recommendedName>
</protein>
<organism evidence="1 2">
    <name type="scientific">Orbilia brochopaga</name>
    <dbReference type="NCBI Taxonomy" id="3140254"/>
    <lineage>
        <taxon>Eukaryota</taxon>
        <taxon>Fungi</taxon>
        <taxon>Dikarya</taxon>
        <taxon>Ascomycota</taxon>
        <taxon>Pezizomycotina</taxon>
        <taxon>Orbiliomycetes</taxon>
        <taxon>Orbiliales</taxon>
        <taxon>Orbiliaceae</taxon>
        <taxon>Orbilia</taxon>
    </lineage>
</organism>
<dbReference type="EMBL" id="JAVHNQ010000003">
    <property type="protein sequence ID" value="KAK6353647.1"/>
    <property type="molecule type" value="Genomic_DNA"/>
</dbReference>
<comment type="caution">
    <text evidence="1">The sequence shown here is derived from an EMBL/GenBank/DDBJ whole genome shotgun (WGS) entry which is preliminary data.</text>
</comment>
<dbReference type="AlphaFoldDB" id="A0AAV9V190"/>
<name>A0AAV9V190_9PEZI</name>
<accession>A0AAV9V190</accession>
<reference evidence="1 2" key="1">
    <citation type="submission" date="2019-10" db="EMBL/GenBank/DDBJ databases">
        <authorList>
            <person name="Palmer J.M."/>
        </authorList>
    </citation>
    <scope>NUCLEOTIDE SEQUENCE [LARGE SCALE GENOMIC DNA]</scope>
    <source>
        <strain evidence="1 2">TWF696</strain>
    </source>
</reference>